<evidence type="ECO:0000313" key="2">
    <source>
        <dbReference type="EMBL" id="ATW58611.1"/>
    </source>
</evidence>
<dbReference type="EMBL" id="MG198777">
    <property type="protein sequence ID" value="ATW58611.1"/>
    <property type="molecule type" value="Genomic_DNA"/>
</dbReference>
<keyword evidence="3" id="KW-1185">Reference proteome</keyword>
<accession>A0A2H4P8N6</accession>
<reference evidence="2 3" key="1">
    <citation type="submission" date="2017-10" db="EMBL/GenBank/DDBJ databases">
        <authorList>
            <person name="Monti D.L."/>
            <person name="McPhail C.W."/>
            <person name="Foksinska A.M."/>
            <person name="Opsteen S.A."/>
            <person name="Casey K.N."/>
            <person name="Ali S.Y."/>
            <person name="Nguyen D.C."/>
            <person name="Vale K."/>
            <person name="Baghaei N."/>
            <person name="Pratt M.C."/>
            <person name="Page E.F."/>
            <person name="Gosain A.J."/>
            <person name="Castillo S.J."/>
            <person name="Mallepalli N.R."/>
            <person name="Thompson A.L."/>
            <person name="Presedo N.A."/>
            <person name="Murrell A.C."/>
            <person name="Sahawneh K.J."/>
            <person name="Saleeby D.P."/>
            <person name="Stoner T.H."/>
            <person name="Garlena R.A."/>
            <person name="Russell D.A."/>
            <person name="Pope W.H."/>
            <person name="Jacobs-Sera D."/>
            <person name="Hatfull G.F."/>
        </authorList>
    </citation>
    <scope>NUCLEOTIDE SEQUENCE [LARGE SCALE GENOMIC DNA]</scope>
</reference>
<proteinExistence type="predicted"/>
<sequence length="121" mass="13270">MAVAQLIETDLLELTQLARSNQGRKIAHNTYIHAGSHGLELTYHGNRIVFKPYGGLHYEISNAGWHTVTTSGRLHQLTRANGGGMVNIKGGVMRYISPSGTVHEMVAPLLIDMRTGEVINH</sequence>
<gene>
    <name evidence="2" type="ORF">SEA_DARWIN_91</name>
    <name evidence="1" type="ORF">SEA_DARWIN_92</name>
</gene>
<dbReference type="Proteomes" id="UP000240661">
    <property type="component" value="Segment"/>
</dbReference>
<name>A0A2H4P8N6_9CAUD</name>
<evidence type="ECO:0000313" key="3">
    <source>
        <dbReference type="Proteomes" id="UP000240661"/>
    </source>
</evidence>
<protein>
    <submittedName>
        <fullName evidence="2">Uncharacterized protein</fullName>
    </submittedName>
</protein>
<dbReference type="OrthoDB" id="31777at10239"/>
<organism evidence="2 3">
    <name type="scientific">Corynebacterium phage Darwin</name>
    <dbReference type="NCBI Taxonomy" id="2047869"/>
    <lineage>
        <taxon>Viruses</taxon>
        <taxon>Duplodnaviria</taxon>
        <taxon>Heunggongvirae</taxon>
        <taxon>Uroviricota</taxon>
        <taxon>Caudoviricetes</taxon>
        <taxon>Zierdtviridae</taxon>
        <taxon>Toshachvirinae</taxon>
        <taxon>Ceetrepovirus</taxon>
        <taxon>Ceetrepovirus darwin</taxon>
        <taxon>Corynebacterium virus Darwin</taxon>
    </lineage>
</organism>
<dbReference type="EMBL" id="MG198777">
    <property type="protein sequence ID" value="ATW58545.1"/>
    <property type="molecule type" value="Genomic_DNA"/>
</dbReference>
<evidence type="ECO:0000313" key="1">
    <source>
        <dbReference type="EMBL" id="ATW58545.1"/>
    </source>
</evidence>